<feature type="transmembrane region" description="Helical" evidence="1">
    <location>
        <begin position="152"/>
        <end position="174"/>
    </location>
</feature>
<organism evidence="2">
    <name type="scientific">Microvirga ossetica</name>
    <dbReference type="NCBI Taxonomy" id="1882682"/>
    <lineage>
        <taxon>Bacteria</taxon>
        <taxon>Pseudomonadati</taxon>
        <taxon>Pseudomonadota</taxon>
        <taxon>Alphaproteobacteria</taxon>
        <taxon>Hyphomicrobiales</taxon>
        <taxon>Methylobacteriaceae</taxon>
        <taxon>Microvirga</taxon>
    </lineage>
</organism>
<keyword evidence="1" id="KW-1133">Transmembrane helix</keyword>
<dbReference type="PANTHER" id="PTHR23539">
    <property type="entry name" value="MFS TRANSPORTER"/>
    <property type="match status" value="1"/>
</dbReference>
<evidence type="ECO:0000313" key="2">
    <source>
        <dbReference type="EMBL" id="ANY77135.1"/>
    </source>
</evidence>
<reference evidence="2" key="1">
    <citation type="submission" date="2016-07" db="EMBL/GenBank/DDBJ databases">
        <title>Microvirga ossetica sp. nov. a new species of rhizobia isolated from root nodules of the legume species Vicia alpestris Steven originated from North Ossetia region in the Caucasus.</title>
        <authorList>
            <person name="Safronova V.I."/>
            <person name="Kuznetsova I.G."/>
            <person name="Sazanova A.L."/>
            <person name="Belimov A."/>
            <person name="Andronov E."/>
            <person name="Osledkin Y.S."/>
            <person name="Onishchuk O.P."/>
            <person name="Kurchak O.N."/>
            <person name="Shaposhnikov A.I."/>
            <person name="Willems A."/>
            <person name="Tikhonovich I.A."/>
        </authorList>
    </citation>
    <scope>NUCLEOTIDE SEQUENCE [LARGE SCALE GENOMIC DNA]</scope>
    <source>
        <strain evidence="2">V5/3M</strain>
    </source>
</reference>
<sequence>MVGGIFGLMIPALAVLGVSGIVLAAFPAFWPVMVANTLIAMVSDVFGPAVAALTLGLYAHRALARRMGRNAAFDHAGNVAIAVVAGAVGWAFSQRAVLLPVPLSAVLAAIANLFIPAQAIDYESARGATEEASREGHGGLKRLKVLVSCRPLLVFALCVLLCHVANAPLLPLVGPKLAQANREWAATLMWPASWRLNWSCCRSRC</sequence>
<protein>
    <submittedName>
        <fullName evidence="2">Uncharacterized protein</fullName>
    </submittedName>
</protein>
<evidence type="ECO:0000256" key="1">
    <source>
        <dbReference type="SAM" id="Phobius"/>
    </source>
</evidence>
<name>A0A1B2EAY2_9HYPH</name>
<proteinExistence type="predicted"/>
<dbReference type="OrthoDB" id="9812574at2"/>
<dbReference type="InterPro" id="IPR036259">
    <property type="entry name" value="MFS_trans_sf"/>
</dbReference>
<dbReference type="EMBL" id="CP016616">
    <property type="protein sequence ID" value="ANY77135.1"/>
    <property type="molecule type" value="Genomic_DNA"/>
</dbReference>
<feature type="transmembrane region" description="Helical" evidence="1">
    <location>
        <begin position="97"/>
        <end position="115"/>
    </location>
</feature>
<keyword evidence="1" id="KW-0472">Membrane</keyword>
<dbReference type="RefSeq" id="WP_099508137.1">
    <property type="nucleotide sequence ID" value="NZ_CP016616.1"/>
</dbReference>
<feature type="transmembrane region" description="Helical" evidence="1">
    <location>
        <begin position="34"/>
        <end position="59"/>
    </location>
</feature>
<dbReference type="KEGG" id="moc:BB934_01960"/>
<dbReference type="Gene3D" id="1.20.1250.20">
    <property type="entry name" value="MFS general substrate transporter like domains"/>
    <property type="match status" value="1"/>
</dbReference>
<feature type="transmembrane region" description="Helical" evidence="1">
    <location>
        <begin position="71"/>
        <end position="91"/>
    </location>
</feature>
<keyword evidence="1" id="KW-0812">Transmembrane</keyword>
<gene>
    <name evidence="2" type="ORF">BB934_01960</name>
</gene>
<accession>A0A1B2EAY2</accession>
<dbReference type="SUPFAM" id="SSF103473">
    <property type="entry name" value="MFS general substrate transporter"/>
    <property type="match status" value="1"/>
</dbReference>
<dbReference type="AlphaFoldDB" id="A0A1B2EAY2"/>
<dbReference type="PANTHER" id="PTHR23539:SF1">
    <property type="entry name" value="MAJOR FACILITATOR SUPERFAMILY (MFS) PROFILE DOMAIN-CONTAINING PROTEIN"/>
    <property type="match status" value="1"/>
</dbReference>